<keyword evidence="3" id="KW-0134">Cell wall</keyword>
<keyword evidence="6" id="KW-0378">Hydrolase</keyword>
<evidence type="ECO:0000256" key="2">
    <source>
        <dbReference type="ARBA" id="ARBA00008773"/>
    </source>
</evidence>
<evidence type="ECO:0000256" key="11">
    <source>
        <dbReference type="ARBA" id="ARBA00041516"/>
    </source>
</evidence>
<evidence type="ECO:0000256" key="10">
    <source>
        <dbReference type="ARBA" id="ARBA00041495"/>
    </source>
</evidence>
<accession>A0ABR1M5M9</accession>
<feature type="compositionally biased region" description="Low complexity" evidence="13">
    <location>
        <begin position="254"/>
        <end position="308"/>
    </location>
</feature>
<evidence type="ECO:0000256" key="4">
    <source>
        <dbReference type="ARBA" id="ARBA00022525"/>
    </source>
</evidence>
<evidence type="ECO:0000256" key="9">
    <source>
        <dbReference type="ARBA" id="ARBA00039284"/>
    </source>
</evidence>
<dbReference type="GeneID" id="92036824"/>
<name>A0ABR1M5M9_9PEZI</name>
<dbReference type="RefSeq" id="XP_066659181.1">
    <property type="nucleotide sequence ID" value="XM_066803918.1"/>
</dbReference>
<dbReference type="PANTHER" id="PTHR16631:SF24">
    <property type="entry name" value="FAMILY 17 GLUCOSIDASE SCW11-RELATED"/>
    <property type="match status" value="1"/>
</dbReference>
<dbReference type="InterPro" id="IPR050732">
    <property type="entry name" value="Beta-glucan_modifiers"/>
</dbReference>
<dbReference type="Proteomes" id="UP001360953">
    <property type="component" value="Unassembled WGS sequence"/>
</dbReference>
<evidence type="ECO:0000256" key="13">
    <source>
        <dbReference type="SAM" id="MobiDB-lite"/>
    </source>
</evidence>
<gene>
    <name evidence="15" type="ORF">J3D65DRAFT_691234</name>
</gene>
<evidence type="ECO:0000256" key="12">
    <source>
        <dbReference type="ARBA" id="ARBA00042762"/>
    </source>
</evidence>
<evidence type="ECO:0000256" key="1">
    <source>
        <dbReference type="ARBA" id="ARBA00004191"/>
    </source>
</evidence>
<sequence length="614" mass="63341">MKSALLAVAAGALLGNTAAAHGHDSHQSFHQRRQPGQLELRDAADECVCSTYVTTVTGPPQLAYAPSVVTQTQVVPPASSTPAVTPSTEALSSTPAASSSVPDNVPTPFITTYATPGTYTIPARTVTLTQVTTVPVVTTQTLTSGVNTYGGVTTSVVTETTVTCPYATVETSGSTTTSVIKTTSYYCPGNGVYTVVPPVTTTVPADTTADYPKVTSYTPGTYTQPERTVTITKTNDVYTCPVDGTESTATGPISASSAVGGASATPSSSAPVANSATPTPALTGSAQGSASTPSASPSTSANGGNGLTTNGNQWAITYTPYNSDGTCKSADDVKTDIADIKDKGFTTVRLYATDCDGLVNVGAACSESTLKMIIGIYVKSDGISAQDTQDQVTEIQSWAKEGSNWDLVDMVVIGNEAVFNGWATAQELGEFITTVKSTFKSAGLASKAFTTSETVNIVQQESFNTYICPAIDVIGVNVQPFFDGNTAAEDAGDFVVSQLGLASKACPSHSDVTEVFNLESGWPHQSSSNNANAIAGTTEQATAIKSIIEKAGTHSVLFSYGDDTWKEGGEWGVEGYFGCAEQIELISGELKIGGLTISASISSEGIDVDVDLDF</sequence>
<feature type="chain" id="PRO_5045438110" description="Probable beta-glucosidase btgE" evidence="14">
    <location>
        <begin position="20"/>
        <end position="614"/>
    </location>
</feature>
<proteinExistence type="inferred from homology"/>
<evidence type="ECO:0000313" key="15">
    <source>
        <dbReference type="EMBL" id="KAK7542888.1"/>
    </source>
</evidence>
<evidence type="ECO:0000256" key="3">
    <source>
        <dbReference type="ARBA" id="ARBA00022512"/>
    </source>
</evidence>
<reference evidence="15 16" key="1">
    <citation type="submission" date="2024-04" db="EMBL/GenBank/DDBJ databases">
        <title>Phyllosticta paracitricarpa is synonymous to the EU quarantine fungus P. citricarpa based on phylogenomic analyses.</title>
        <authorList>
            <consortium name="Lawrence Berkeley National Laboratory"/>
            <person name="Van ingen-buijs V.A."/>
            <person name="Van westerhoven A.C."/>
            <person name="Haridas S."/>
            <person name="Skiadas P."/>
            <person name="Martin F."/>
            <person name="Groenewald J.Z."/>
            <person name="Crous P.W."/>
            <person name="Seidl M.F."/>
        </authorList>
    </citation>
    <scope>NUCLEOTIDE SEQUENCE [LARGE SCALE GENOMIC DNA]</scope>
    <source>
        <strain evidence="15 16">CPC 17464</strain>
    </source>
</reference>
<feature type="region of interest" description="Disordered" evidence="13">
    <location>
        <begin position="77"/>
        <end position="101"/>
    </location>
</feature>
<evidence type="ECO:0000313" key="16">
    <source>
        <dbReference type="Proteomes" id="UP001360953"/>
    </source>
</evidence>
<protein>
    <recommendedName>
        <fullName evidence="9">Probable beta-glucosidase btgE</fullName>
    </recommendedName>
    <alternativeName>
        <fullName evidence="10">Beta-D-glucoside glucohydrolase btgE</fullName>
    </alternativeName>
    <alternativeName>
        <fullName evidence="12">Cellobiase btgE</fullName>
    </alternativeName>
    <alternativeName>
        <fullName evidence="11">Gentiobiase btgE</fullName>
    </alternativeName>
</protein>
<comment type="similarity">
    <text evidence="2">Belongs to the glycosyl hydrolase 17 family.</text>
</comment>
<keyword evidence="5 14" id="KW-0732">Signal</keyword>
<keyword evidence="4" id="KW-0964">Secreted</keyword>
<evidence type="ECO:0000256" key="14">
    <source>
        <dbReference type="SAM" id="SignalP"/>
    </source>
</evidence>
<evidence type="ECO:0000256" key="7">
    <source>
        <dbReference type="ARBA" id="ARBA00023295"/>
    </source>
</evidence>
<dbReference type="InterPro" id="IPR017853">
    <property type="entry name" value="GH"/>
</dbReference>
<keyword evidence="16" id="KW-1185">Reference proteome</keyword>
<comment type="subcellular location">
    <subcellularLocation>
        <location evidence="1">Secreted</location>
        <location evidence="1">Cell wall</location>
    </subcellularLocation>
</comment>
<dbReference type="PANTHER" id="PTHR16631">
    <property type="entry name" value="GLUCAN 1,3-BETA-GLUCOSIDASE"/>
    <property type="match status" value="1"/>
</dbReference>
<dbReference type="EMBL" id="JBBPEH010000002">
    <property type="protein sequence ID" value="KAK7542888.1"/>
    <property type="molecule type" value="Genomic_DNA"/>
</dbReference>
<evidence type="ECO:0000256" key="5">
    <source>
        <dbReference type="ARBA" id="ARBA00022729"/>
    </source>
</evidence>
<keyword evidence="7" id="KW-0326">Glycosidase</keyword>
<feature type="compositionally biased region" description="Low complexity" evidence="13">
    <location>
        <begin position="77"/>
        <end position="90"/>
    </location>
</feature>
<feature type="region of interest" description="Disordered" evidence="13">
    <location>
        <begin position="246"/>
        <end position="308"/>
    </location>
</feature>
<organism evidence="15 16">
    <name type="scientific">Phyllosticta citribraziliensis</name>
    <dbReference type="NCBI Taxonomy" id="989973"/>
    <lineage>
        <taxon>Eukaryota</taxon>
        <taxon>Fungi</taxon>
        <taxon>Dikarya</taxon>
        <taxon>Ascomycota</taxon>
        <taxon>Pezizomycotina</taxon>
        <taxon>Dothideomycetes</taxon>
        <taxon>Dothideomycetes incertae sedis</taxon>
        <taxon>Botryosphaeriales</taxon>
        <taxon>Phyllostictaceae</taxon>
        <taxon>Phyllosticta</taxon>
    </lineage>
</organism>
<feature type="compositionally biased region" description="Polar residues" evidence="13">
    <location>
        <begin position="91"/>
        <end position="101"/>
    </location>
</feature>
<feature type="signal peptide" evidence="14">
    <location>
        <begin position="1"/>
        <end position="19"/>
    </location>
</feature>
<dbReference type="Gene3D" id="3.20.20.80">
    <property type="entry name" value="Glycosidases"/>
    <property type="match status" value="1"/>
</dbReference>
<comment type="function">
    <text evidence="8">Beta-glucosidases are one of a number of cellulolytic enzymes involved in the degradation of cellulosic biomass. Catalyzes the last step releasing glucose from the inhibitory cellobiose.</text>
</comment>
<evidence type="ECO:0000256" key="6">
    <source>
        <dbReference type="ARBA" id="ARBA00022801"/>
    </source>
</evidence>
<dbReference type="SUPFAM" id="SSF51445">
    <property type="entry name" value="(Trans)glycosidases"/>
    <property type="match status" value="1"/>
</dbReference>
<evidence type="ECO:0000256" key="8">
    <source>
        <dbReference type="ARBA" id="ARBA00024983"/>
    </source>
</evidence>
<comment type="caution">
    <text evidence="15">The sequence shown here is derived from an EMBL/GenBank/DDBJ whole genome shotgun (WGS) entry which is preliminary data.</text>
</comment>